<dbReference type="Pfam" id="PF10405">
    <property type="entry name" value="BHD_3"/>
    <property type="match status" value="1"/>
</dbReference>
<dbReference type="Gene3D" id="2.20.20.110">
    <property type="entry name" value="Rad4, beta-hairpin domain BHD1"/>
    <property type="match status" value="1"/>
</dbReference>
<evidence type="ECO:0000259" key="7">
    <source>
        <dbReference type="SMART" id="SM01030"/>
    </source>
</evidence>
<dbReference type="InterPro" id="IPR004583">
    <property type="entry name" value="DNA_repair_Rad4"/>
</dbReference>
<protein>
    <recommendedName>
        <fullName evidence="12">Rad4-domain-containing protein</fullName>
    </recommendedName>
</protein>
<dbReference type="SUPFAM" id="SSF54001">
    <property type="entry name" value="Cysteine proteinases"/>
    <property type="match status" value="1"/>
</dbReference>
<feature type="region of interest" description="Disordered" evidence="6">
    <location>
        <begin position="876"/>
        <end position="902"/>
    </location>
</feature>
<feature type="region of interest" description="Disordered" evidence="6">
    <location>
        <begin position="1"/>
        <end position="66"/>
    </location>
</feature>
<gene>
    <name evidence="10" type="ORF">HETSPECPRED_001917</name>
</gene>
<dbReference type="GO" id="GO:0006289">
    <property type="term" value="P:nucleotide-excision repair"/>
    <property type="evidence" value="ECO:0007669"/>
    <property type="project" value="InterPro"/>
</dbReference>
<dbReference type="Pfam" id="PF10403">
    <property type="entry name" value="BHD_1"/>
    <property type="match status" value="1"/>
</dbReference>
<feature type="compositionally biased region" description="Basic and acidic residues" evidence="6">
    <location>
        <begin position="324"/>
        <end position="335"/>
    </location>
</feature>
<feature type="region of interest" description="Disordered" evidence="6">
    <location>
        <begin position="96"/>
        <end position="135"/>
    </location>
</feature>
<evidence type="ECO:0008006" key="12">
    <source>
        <dbReference type="Google" id="ProtNLM"/>
    </source>
</evidence>
<feature type="region of interest" description="Disordered" evidence="6">
    <location>
        <begin position="319"/>
        <end position="343"/>
    </location>
</feature>
<dbReference type="Pfam" id="PF03835">
    <property type="entry name" value="Rad4"/>
    <property type="match status" value="1"/>
</dbReference>
<feature type="domain" description="Rad4 beta-hairpin" evidence="7">
    <location>
        <begin position="494"/>
        <end position="553"/>
    </location>
</feature>
<evidence type="ECO:0000256" key="4">
    <source>
        <dbReference type="ARBA" id="ARBA00023204"/>
    </source>
</evidence>
<feature type="region of interest" description="Disordered" evidence="6">
    <location>
        <begin position="570"/>
        <end position="607"/>
    </location>
</feature>
<organism evidence="10 11">
    <name type="scientific">Heterodermia speciosa</name>
    <dbReference type="NCBI Taxonomy" id="116794"/>
    <lineage>
        <taxon>Eukaryota</taxon>
        <taxon>Fungi</taxon>
        <taxon>Dikarya</taxon>
        <taxon>Ascomycota</taxon>
        <taxon>Pezizomycotina</taxon>
        <taxon>Lecanoromycetes</taxon>
        <taxon>OSLEUM clade</taxon>
        <taxon>Lecanoromycetidae</taxon>
        <taxon>Caliciales</taxon>
        <taxon>Physciaceae</taxon>
        <taxon>Heterodermia</taxon>
    </lineage>
</organism>
<dbReference type="SMART" id="SM01030">
    <property type="entry name" value="BHD_1"/>
    <property type="match status" value="1"/>
</dbReference>
<dbReference type="AlphaFoldDB" id="A0A8H3PF43"/>
<comment type="subcellular location">
    <subcellularLocation>
        <location evidence="1">Nucleus</location>
    </subcellularLocation>
</comment>
<dbReference type="InterPro" id="IPR038765">
    <property type="entry name" value="Papain-like_cys_pep_sf"/>
</dbReference>
<feature type="compositionally biased region" description="Acidic residues" evidence="6">
    <location>
        <begin position="999"/>
        <end position="1011"/>
    </location>
</feature>
<keyword evidence="11" id="KW-1185">Reference proteome</keyword>
<feature type="region of interest" description="Disordered" evidence="6">
    <location>
        <begin position="921"/>
        <end position="1011"/>
    </location>
</feature>
<proteinExistence type="inferred from homology"/>
<evidence type="ECO:0000259" key="8">
    <source>
        <dbReference type="SMART" id="SM01031"/>
    </source>
</evidence>
<feature type="compositionally biased region" description="Acidic residues" evidence="6">
    <location>
        <begin position="597"/>
        <end position="607"/>
    </location>
</feature>
<dbReference type="GO" id="GO:0071942">
    <property type="term" value="C:XPC complex"/>
    <property type="evidence" value="ECO:0007669"/>
    <property type="project" value="TreeGrafter"/>
</dbReference>
<dbReference type="PANTHER" id="PTHR12135">
    <property type="entry name" value="DNA REPAIR PROTEIN XP-C / RAD4"/>
    <property type="match status" value="1"/>
</dbReference>
<dbReference type="Pfam" id="PF10404">
    <property type="entry name" value="BHD_2"/>
    <property type="match status" value="1"/>
</dbReference>
<evidence type="ECO:0000313" key="10">
    <source>
        <dbReference type="EMBL" id="CAF9939856.1"/>
    </source>
</evidence>
<dbReference type="PANTHER" id="PTHR12135:SF0">
    <property type="entry name" value="DNA REPAIR PROTEIN COMPLEMENTING XP-C CELLS"/>
    <property type="match status" value="1"/>
</dbReference>
<feature type="region of interest" description="Disordered" evidence="6">
    <location>
        <begin position="746"/>
        <end position="773"/>
    </location>
</feature>
<dbReference type="InterPro" id="IPR018325">
    <property type="entry name" value="Rad4/PNGase_transGLS-fold"/>
</dbReference>
<dbReference type="OrthoDB" id="300780at2759"/>
<evidence type="ECO:0000259" key="9">
    <source>
        <dbReference type="SMART" id="SM01032"/>
    </source>
</evidence>
<feature type="compositionally biased region" description="Polar residues" evidence="6">
    <location>
        <begin position="933"/>
        <end position="948"/>
    </location>
</feature>
<keyword evidence="3" id="KW-0227">DNA damage</keyword>
<dbReference type="SMART" id="SM01031">
    <property type="entry name" value="BHD_2"/>
    <property type="match status" value="1"/>
</dbReference>
<dbReference type="GO" id="GO:0000111">
    <property type="term" value="C:nucleotide-excision repair factor 2 complex"/>
    <property type="evidence" value="ECO:0007669"/>
    <property type="project" value="TreeGrafter"/>
</dbReference>
<dbReference type="EMBL" id="CAJPDS010000139">
    <property type="protein sequence ID" value="CAF9939856.1"/>
    <property type="molecule type" value="Genomic_DNA"/>
</dbReference>
<dbReference type="InterPro" id="IPR042488">
    <property type="entry name" value="Rad4_BHD3_sf"/>
</dbReference>
<name>A0A8H3PF43_9LECA</name>
<feature type="compositionally biased region" description="Polar residues" evidence="6">
    <location>
        <begin position="97"/>
        <end position="109"/>
    </location>
</feature>
<keyword evidence="4" id="KW-0234">DNA repair</keyword>
<evidence type="ECO:0000313" key="11">
    <source>
        <dbReference type="Proteomes" id="UP000664521"/>
    </source>
</evidence>
<dbReference type="Gene3D" id="3.90.260.10">
    <property type="entry name" value="Transglutaminase-like"/>
    <property type="match status" value="1"/>
</dbReference>
<sequence length="1011" mass="112411">MDVYNEMLRDALSSSPPPGTIEDRPVKRRKTARGLAAGTARNAATEPAPPVAIAETDPDLEAPMQNPAFGSQQIAYNDSDESEDSDFDWEEVDLVQTADQEQVPSSEDYNLSLMLGGDTKSALPNTNSRKRKPATAAERKLRLEIHKLHVLCLLAHVHLRNHWCNDETVHKTLRGLLSKKIVSYLNPNEKFSQFQRTRSFLDGLNQAVEAFKLHFKVTARGMSRSYWAENVDKIAGAGLPTDLDLPMQKDDFRESARQREASRDVGAQLFCALLRAVGVDVRLVCSLQPLPFSSVAKGKPMPPVRPQVYVAVDQNDIATDSNTESDREKATEKVRPGGAIGSLGGRNRFASGPSLLLDQQIPQRPAGHKPVRPKRIIESSYPIYWVEAFDEAAQKWICIDPLVTKTVGKSSKHEPPTSDQCNNMSYVIAFEDDGSARDVTRRYVRAYNAKTRRARVESTHQGASWMKRVLRLYKRSHPLDRDQVEDTELARREAQEPLPENVQDFKDHPYYALERHLRRNEVIHPKRETGKTMNGRAGNAKGSEPIYRRRDVHIVRSADSWYRMGREIKASRSSTRAGEQPLKRVAARRKQQRAINDEQDDADDDESTDTALYAIHQTIEYQSPPVVNGKIPRNIYGNLDIYVSSMVPAGGAHVMHPECARAARLLGVDCADAVTGFAFKGRHGTAIINGGVVATEYVTAIKEVIYGLAYEDAQQEEARRSFEALKMWRRLLAGLRIRARIEGYNVEGEDEDPQEPQVGSEDESLDHEAGGFFPTGDVDAVVDPIAPGQAFQVLDSNTGGGFMADSTAPSQYPSHAPQEFEGNIVSQEAFSEKIPFEHNGSDAQEAMRETEWPTFSIKIVYGRDILPHKERAQDNQAGGFLSQDDREVQRASPPRDVNQHMMPFGLADDDLAQATMLQQAYESRNPIRRTSERGVTTSGSKSPNSLQTGLKAPDELTASPAVMNPKQATAEDVSLDIKKGVPARSNDSDSDECSLLSADPEDEDADPEWLV</sequence>
<dbReference type="GO" id="GO:0006298">
    <property type="term" value="P:mismatch repair"/>
    <property type="evidence" value="ECO:0007669"/>
    <property type="project" value="TreeGrafter"/>
</dbReference>
<evidence type="ECO:0000256" key="5">
    <source>
        <dbReference type="ARBA" id="ARBA00023242"/>
    </source>
</evidence>
<dbReference type="Gene3D" id="3.30.60.290">
    <property type="entry name" value="Rad4, beta-hairpin domain BHD2"/>
    <property type="match status" value="1"/>
</dbReference>
<dbReference type="GO" id="GO:0003697">
    <property type="term" value="F:single-stranded DNA binding"/>
    <property type="evidence" value="ECO:0007669"/>
    <property type="project" value="TreeGrafter"/>
</dbReference>
<feature type="domain" description="Rad4 beta-hairpin" evidence="8">
    <location>
        <begin position="555"/>
        <end position="624"/>
    </location>
</feature>
<evidence type="ECO:0000256" key="3">
    <source>
        <dbReference type="ARBA" id="ARBA00022763"/>
    </source>
</evidence>
<dbReference type="SMART" id="SM01032">
    <property type="entry name" value="BHD_3"/>
    <property type="match status" value="1"/>
</dbReference>
<evidence type="ECO:0000256" key="2">
    <source>
        <dbReference type="ARBA" id="ARBA00009525"/>
    </source>
</evidence>
<evidence type="ECO:0000256" key="1">
    <source>
        <dbReference type="ARBA" id="ARBA00004123"/>
    </source>
</evidence>
<dbReference type="InterPro" id="IPR018327">
    <property type="entry name" value="BHD_2"/>
</dbReference>
<comment type="similarity">
    <text evidence="2">Belongs to the XPC family.</text>
</comment>
<dbReference type="Gene3D" id="3.30.70.2460">
    <property type="entry name" value="Rad4, beta-hairpin domain BHD3"/>
    <property type="match status" value="1"/>
</dbReference>
<reference evidence="10" key="1">
    <citation type="submission" date="2021-03" db="EMBL/GenBank/DDBJ databases">
        <authorList>
            <person name="Tagirdzhanova G."/>
        </authorList>
    </citation>
    <scope>NUCLEOTIDE SEQUENCE</scope>
</reference>
<comment type="caution">
    <text evidence="10">The sequence shown here is derived from an EMBL/GenBank/DDBJ whole genome shotgun (WGS) entry which is preliminary data.</text>
</comment>
<dbReference type="GO" id="GO:0005737">
    <property type="term" value="C:cytoplasm"/>
    <property type="evidence" value="ECO:0007669"/>
    <property type="project" value="TreeGrafter"/>
</dbReference>
<dbReference type="GO" id="GO:0003684">
    <property type="term" value="F:damaged DNA binding"/>
    <property type="evidence" value="ECO:0007669"/>
    <property type="project" value="InterPro"/>
</dbReference>
<dbReference type="InterPro" id="IPR036985">
    <property type="entry name" value="Transglutaminase-like_sf"/>
</dbReference>
<evidence type="ECO:0000256" key="6">
    <source>
        <dbReference type="SAM" id="MobiDB-lite"/>
    </source>
</evidence>
<dbReference type="Proteomes" id="UP000664521">
    <property type="component" value="Unassembled WGS sequence"/>
</dbReference>
<feature type="domain" description="Rad4 beta-hairpin" evidence="9">
    <location>
        <begin position="631"/>
        <end position="705"/>
    </location>
</feature>
<accession>A0A8H3PF43</accession>
<feature type="compositionally biased region" description="Acidic residues" evidence="6">
    <location>
        <begin position="747"/>
        <end position="765"/>
    </location>
</feature>
<keyword evidence="5" id="KW-0539">Nucleus</keyword>
<dbReference type="InterPro" id="IPR018326">
    <property type="entry name" value="Rad4_beta-hairpin_dom1"/>
</dbReference>
<dbReference type="InterPro" id="IPR018328">
    <property type="entry name" value="Rad4_beta-hairpin_dom3"/>
</dbReference>